<feature type="region of interest" description="Disordered" evidence="1">
    <location>
        <begin position="65"/>
        <end position="85"/>
    </location>
</feature>
<reference evidence="2" key="1">
    <citation type="journal article" date="2022" name="bioRxiv">
        <title>Sequencing and chromosome-scale assembly of the giantPleurodeles waltlgenome.</title>
        <authorList>
            <person name="Brown T."/>
            <person name="Elewa A."/>
            <person name="Iarovenko S."/>
            <person name="Subramanian E."/>
            <person name="Araus A.J."/>
            <person name="Petzold A."/>
            <person name="Susuki M."/>
            <person name="Suzuki K.-i.T."/>
            <person name="Hayashi T."/>
            <person name="Toyoda A."/>
            <person name="Oliveira C."/>
            <person name="Osipova E."/>
            <person name="Leigh N.D."/>
            <person name="Simon A."/>
            <person name="Yun M.H."/>
        </authorList>
    </citation>
    <scope>NUCLEOTIDE SEQUENCE</scope>
    <source>
        <strain evidence="2">20211129_DDA</strain>
        <tissue evidence="2">Liver</tissue>
    </source>
</reference>
<protein>
    <submittedName>
        <fullName evidence="2">Uncharacterized protein</fullName>
    </submittedName>
</protein>
<gene>
    <name evidence="2" type="ORF">NDU88_001073</name>
</gene>
<keyword evidence="3" id="KW-1185">Reference proteome</keyword>
<feature type="region of interest" description="Disordered" evidence="1">
    <location>
        <begin position="1"/>
        <end position="39"/>
    </location>
</feature>
<organism evidence="2 3">
    <name type="scientific">Pleurodeles waltl</name>
    <name type="common">Iberian ribbed newt</name>
    <dbReference type="NCBI Taxonomy" id="8319"/>
    <lineage>
        <taxon>Eukaryota</taxon>
        <taxon>Metazoa</taxon>
        <taxon>Chordata</taxon>
        <taxon>Craniata</taxon>
        <taxon>Vertebrata</taxon>
        <taxon>Euteleostomi</taxon>
        <taxon>Amphibia</taxon>
        <taxon>Batrachia</taxon>
        <taxon>Caudata</taxon>
        <taxon>Salamandroidea</taxon>
        <taxon>Salamandridae</taxon>
        <taxon>Pleurodelinae</taxon>
        <taxon>Pleurodeles</taxon>
    </lineage>
</organism>
<comment type="caution">
    <text evidence="2">The sequence shown here is derived from an EMBL/GenBank/DDBJ whole genome shotgun (WGS) entry which is preliminary data.</text>
</comment>
<evidence type="ECO:0000256" key="1">
    <source>
        <dbReference type="SAM" id="MobiDB-lite"/>
    </source>
</evidence>
<evidence type="ECO:0000313" key="2">
    <source>
        <dbReference type="EMBL" id="KAJ1175788.1"/>
    </source>
</evidence>
<accession>A0AAV7TGS3</accession>
<name>A0AAV7TGS3_PLEWA</name>
<sequence length="85" mass="9096">MEGGRAPQQRVKSDRRRHGGQRAGCVAGVPPLDRRERDPLAWCGSPTGAAAERGPVGLLLSAGWPRQRGARLDGLPPLSADDRFT</sequence>
<dbReference type="EMBL" id="JANPWB010000006">
    <property type="protein sequence ID" value="KAJ1175788.1"/>
    <property type="molecule type" value="Genomic_DNA"/>
</dbReference>
<proteinExistence type="predicted"/>
<evidence type="ECO:0000313" key="3">
    <source>
        <dbReference type="Proteomes" id="UP001066276"/>
    </source>
</evidence>
<dbReference type="AlphaFoldDB" id="A0AAV7TGS3"/>
<dbReference type="Proteomes" id="UP001066276">
    <property type="component" value="Chromosome 3_2"/>
</dbReference>